<dbReference type="RefSeq" id="WP_127741407.1">
    <property type="nucleotide sequence ID" value="NZ_RZTZ01000014.1"/>
</dbReference>
<feature type="compositionally biased region" description="Basic and acidic residues" evidence="1">
    <location>
        <begin position="32"/>
        <end position="52"/>
    </location>
</feature>
<feature type="compositionally biased region" description="Polar residues" evidence="1">
    <location>
        <begin position="91"/>
        <end position="108"/>
    </location>
</feature>
<sequence>MPHSKKHDIHSKNHVKHSKKNEDSLNKSNKHGKNDEEHSQNHDKHNEVNKASYKFEKEGVTIEFNIYINLYNTNDNNNNLANQHGKAGVSVTASDNSQISGNHGKNDQQGLLTEQITELLDEKGQLIRREQDSDLHDGPFTVDFSIKERE</sequence>
<gene>
    <name evidence="2" type="ORF">EM808_23540</name>
</gene>
<proteinExistence type="predicted"/>
<evidence type="ECO:0000313" key="2">
    <source>
        <dbReference type="EMBL" id="RVT58022.1"/>
    </source>
</evidence>
<reference evidence="2 3" key="1">
    <citation type="submission" date="2019-01" db="EMBL/GenBank/DDBJ databases">
        <title>Bacillus sp. M5HDSG1-1, whole genome shotgun sequence.</title>
        <authorList>
            <person name="Tuo L."/>
        </authorList>
    </citation>
    <scope>NUCLEOTIDE SEQUENCE [LARGE SCALE GENOMIC DNA]</scope>
    <source>
        <strain evidence="2 3">M5HDSG1-1</strain>
    </source>
</reference>
<evidence type="ECO:0000313" key="3">
    <source>
        <dbReference type="Proteomes" id="UP000288024"/>
    </source>
</evidence>
<dbReference type="Proteomes" id="UP000288024">
    <property type="component" value="Unassembled WGS sequence"/>
</dbReference>
<evidence type="ECO:0000256" key="1">
    <source>
        <dbReference type="SAM" id="MobiDB-lite"/>
    </source>
</evidence>
<feature type="compositionally biased region" description="Basic residues" evidence="1">
    <location>
        <begin position="1"/>
        <end position="19"/>
    </location>
</feature>
<dbReference type="EMBL" id="RZTZ01000014">
    <property type="protein sequence ID" value="RVT58022.1"/>
    <property type="molecule type" value="Genomic_DNA"/>
</dbReference>
<protein>
    <submittedName>
        <fullName evidence="2">Uncharacterized protein</fullName>
    </submittedName>
</protein>
<dbReference type="AlphaFoldDB" id="A0A3S2W1J0"/>
<accession>A0A3S2W1J0</accession>
<keyword evidence="3" id="KW-1185">Reference proteome</keyword>
<comment type="caution">
    <text evidence="2">The sequence shown here is derived from an EMBL/GenBank/DDBJ whole genome shotgun (WGS) entry which is preliminary data.</text>
</comment>
<name>A0A3S2W1J0_9BACI</name>
<feature type="region of interest" description="Disordered" evidence="1">
    <location>
        <begin position="1"/>
        <end position="52"/>
    </location>
</feature>
<organism evidence="2 3">
    <name type="scientific">Niallia taxi</name>
    <dbReference type="NCBI Taxonomy" id="2499688"/>
    <lineage>
        <taxon>Bacteria</taxon>
        <taxon>Bacillati</taxon>
        <taxon>Bacillota</taxon>
        <taxon>Bacilli</taxon>
        <taxon>Bacillales</taxon>
        <taxon>Bacillaceae</taxon>
        <taxon>Niallia</taxon>
    </lineage>
</organism>
<feature type="region of interest" description="Disordered" evidence="1">
    <location>
        <begin position="81"/>
        <end position="108"/>
    </location>
</feature>